<reference evidence="1" key="1">
    <citation type="submission" date="2019-07" db="EMBL/GenBank/DDBJ databases">
        <title>Toxilogical consequences of a new and cryptic species of cyanobacteria (Komarekiella delphini-convector) recovered from the epidermis of a bottlenose dolphin and 1500 ft. in the air.</title>
        <authorList>
            <person name="Brown A.O."/>
            <person name="Dvorak P."/>
            <person name="Villanueva C.D."/>
            <person name="Foss A.J."/>
            <person name="Garvey A.D."/>
            <person name="Gibson Q.A."/>
            <person name="Johansen J.R."/>
            <person name="Casamatta D.A."/>
        </authorList>
    </citation>
    <scope>NUCLEOTIDE SEQUENCE</scope>
    <source>
        <strain evidence="1">SJRDD-AB1</strain>
    </source>
</reference>
<dbReference type="AlphaFoldDB" id="A0AA41BAL1"/>
<comment type="caution">
    <text evidence="1">The sequence shown here is derived from an EMBL/GenBank/DDBJ whole genome shotgun (WGS) entry which is preliminary data.</text>
</comment>
<gene>
    <name evidence="1" type="ORF">FNW02_37560</name>
</gene>
<dbReference type="Proteomes" id="UP001165986">
    <property type="component" value="Unassembled WGS sequence"/>
</dbReference>
<dbReference type="EMBL" id="VJXY01000142">
    <property type="protein sequence ID" value="MBD6621249.1"/>
    <property type="molecule type" value="Genomic_DNA"/>
</dbReference>
<proteinExistence type="predicted"/>
<dbReference type="RefSeq" id="WP_191762567.1">
    <property type="nucleotide sequence ID" value="NZ_VJXY01000142.1"/>
</dbReference>
<name>A0AA41BAL1_9NOST</name>
<accession>A0AA41BAL1</accession>
<evidence type="ECO:0008006" key="3">
    <source>
        <dbReference type="Google" id="ProtNLM"/>
    </source>
</evidence>
<evidence type="ECO:0000313" key="2">
    <source>
        <dbReference type="Proteomes" id="UP001165986"/>
    </source>
</evidence>
<protein>
    <recommendedName>
        <fullName evidence="3">DUF559 domain-containing protein</fullName>
    </recommendedName>
</protein>
<evidence type="ECO:0000313" key="1">
    <source>
        <dbReference type="EMBL" id="MBD6621249.1"/>
    </source>
</evidence>
<keyword evidence="2" id="KW-1185">Reference proteome</keyword>
<organism evidence="1 2">
    <name type="scientific">Komarekiella delphini-convector SJRDD-AB1</name>
    <dbReference type="NCBI Taxonomy" id="2593771"/>
    <lineage>
        <taxon>Bacteria</taxon>
        <taxon>Bacillati</taxon>
        <taxon>Cyanobacteriota</taxon>
        <taxon>Cyanophyceae</taxon>
        <taxon>Nostocales</taxon>
        <taxon>Nostocaceae</taxon>
        <taxon>Komarekiella</taxon>
        <taxon>Komarekiella delphini-convector</taxon>
    </lineage>
</organism>
<sequence length="189" mass="22066">MSNRSNRPCYPIIFVPPDVKSGKFQPLILPSESNENTRLGASELEFGKILRHHFGSYALSQQQFLPPGHDRPYSADFVVVEPNTNLHIDLEIDEPFSFSGEQIHCVGMDDYRNKCFIEANWIVLRFAEEQIRSQPLRCLRVLANLIAKYTLNSTWKASFQDVEQLTPLFQWTQRKSKKLSRQNYRKQYL</sequence>